<evidence type="ECO:0000256" key="1">
    <source>
        <dbReference type="ARBA" id="ARBA00010116"/>
    </source>
</evidence>
<protein>
    <submittedName>
        <fullName evidence="4">Por secretion system C-terminal sorting domain-containing protein</fullName>
    </submittedName>
</protein>
<dbReference type="SUPFAM" id="SSF49373">
    <property type="entry name" value="Invasin/intimin cell-adhesion fragments"/>
    <property type="match status" value="1"/>
</dbReference>
<dbReference type="Proteomes" id="UP000184516">
    <property type="component" value="Unassembled WGS sequence"/>
</dbReference>
<gene>
    <name evidence="4" type="ORF">SAMN05443549_1081</name>
</gene>
<dbReference type="RefSeq" id="WP_141226175.1">
    <property type="nucleotide sequence ID" value="NZ_FQWB01000008.1"/>
</dbReference>
<name>A0A1M5NE73_9FLAO</name>
<dbReference type="Pfam" id="PF18962">
    <property type="entry name" value="Por_Secre_tail"/>
    <property type="match status" value="1"/>
</dbReference>
<evidence type="ECO:0000256" key="2">
    <source>
        <dbReference type="ARBA" id="ARBA00022729"/>
    </source>
</evidence>
<dbReference type="EMBL" id="FQWB01000008">
    <property type="protein sequence ID" value="SHG87820.1"/>
    <property type="molecule type" value="Genomic_DNA"/>
</dbReference>
<evidence type="ECO:0000313" key="5">
    <source>
        <dbReference type="Proteomes" id="UP000184516"/>
    </source>
</evidence>
<feature type="non-terminal residue" evidence="4">
    <location>
        <position position="1"/>
    </location>
</feature>
<dbReference type="STRING" id="468056.SAMN05443549_1081"/>
<proteinExistence type="inferred from homology"/>
<dbReference type="InterPro" id="IPR013783">
    <property type="entry name" value="Ig-like_fold"/>
</dbReference>
<dbReference type="Pfam" id="PF18676">
    <property type="entry name" value="MBG_2"/>
    <property type="match status" value="3"/>
</dbReference>
<feature type="domain" description="Big-1" evidence="3">
    <location>
        <begin position="227"/>
        <end position="317"/>
    </location>
</feature>
<dbReference type="Gene3D" id="3.30.160.710">
    <property type="match status" value="2"/>
</dbReference>
<dbReference type="InterPro" id="IPR041286">
    <property type="entry name" value="MBG_2"/>
</dbReference>
<accession>A0A1M5NE73</accession>
<keyword evidence="2" id="KW-0732">Signal</keyword>
<reference evidence="5" key="1">
    <citation type="submission" date="2016-11" db="EMBL/GenBank/DDBJ databases">
        <authorList>
            <person name="Varghese N."/>
            <person name="Submissions S."/>
        </authorList>
    </citation>
    <scope>NUCLEOTIDE SEQUENCE [LARGE SCALE GENOMIC DNA]</scope>
    <source>
        <strain evidence="5">DSM 19978</strain>
    </source>
</reference>
<dbReference type="Gene3D" id="2.60.40.10">
    <property type="entry name" value="Immunoglobulins"/>
    <property type="match status" value="1"/>
</dbReference>
<dbReference type="NCBIfam" id="TIGR04183">
    <property type="entry name" value="Por_Secre_tail"/>
    <property type="match status" value="1"/>
</dbReference>
<dbReference type="InterPro" id="IPR026444">
    <property type="entry name" value="Secre_tail"/>
</dbReference>
<keyword evidence="5" id="KW-1185">Reference proteome</keyword>
<dbReference type="InterPro" id="IPR008964">
    <property type="entry name" value="Invasin/intimin_cell_adhesion"/>
</dbReference>
<comment type="similarity">
    <text evidence="1">Belongs to the intimin/invasin family.</text>
</comment>
<dbReference type="AlphaFoldDB" id="A0A1M5NE73"/>
<evidence type="ECO:0000313" key="4">
    <source>
        <dbReference type="EMBL" id="SHG87820.1"/>
    </source>
</evidence>
<dbReference type="OrthoDB" id="1121493at2"/>
<evidence type="ECO:0000259" key="3">
    <source>
        <dbReference type="PROSITE" id="PS51127"/>
    </source>
</evidence>
<organism evidence="4 5">
    <name type="scientific">Flavobacterium fluvii</name>
    <dbReference type="NCBI Taxonomy" id="468056"/>
    <lineage>
        <taxon>Bacteria</taxon>
        <taxon>Pseudomonadati</taxon>
        <taxon>Bacteroidota</taxon>
        <taxon>Flavobacteriia</taxon>
        <taxon>Flavobacteriales</taxon>
        <taxon>Flavobacteriaceae</taxon>
        <taxon>Flavobacterium</taxon>
    </lineage>
</organism>
<dbReference type="PROSITE" id="PS51127">
    <property type="entry name" value="BIG1"/>
    <property type="match status" value="1"/>
</dbReference>
<dbReference type="InterPro" id="IPR003344">
    <property type="entry name" value="Big_1_dom"/>
</dbReference>
<sequence>ATDPTLTYTITGFVNGDDEADLDTPVSIARAAGEDVGNYTITPSGAVDANYTISFPTAQFGITKAALTVTANAGQTKVYGATDPTLTFTITGFVNGDDEADLDTPVSIARAAGEDVGNYTITPSGAVDANYTISFPTAQFAITKAALTVTAADKSKYCGQPNPQLTFTYSGWVNGVEAIDTPPVISTTVNVTTTAANYLDSITLSGGLDNNYSFNLVAGTFTVYGVSIDASASSAPVALGSPITLSATVTSSESGDLSGIPVVFTLDNGNGTPIIYPTVLTNSNGLATYSLGGLAVEVYKITAVAGSGCATSTAYLAVYDPSGGFVTGGGWINSPAGAYTANPALTGKANFGFNAKYKKGSTQVDGNTEFQFHTGNLNFSSSSHDAMSLVIAGAQAIYKGKGTINGISGYSFMVSGIDGDKKSTVVQDKFRIKIWNAFGTVYDNQIGAADNADAITALGGGSIVIHEVKKNNAKTAEVVEKVSEQVPFNVIAYPNPAKYQFTLVVEGGSKEKIEVVLYDVLGRTVKKIESTDGQPIVFGEELPAGSYFTIVNQGANKKTIRLIKQ</sequence>